<reference evidence="1" key="1">
    <citation type="submission" date="2022-12" db="EMBL/GenBank/DDBJ databases">
        <title>Paracoccus sp. EF6 isolated from a lake water.</title>
        <authorList>
            <person name="Liu H."/>
        </authorList>
    </citation>
    <scope>NUCLEOTIDE SEQUENCE</scope>
    <source>
        <strain evidence="1">EF6</strain>
    </source>
</reference>
<proteinExistence type="predicted"/>
<sequence length="438" mass="48229">MSKWRDLNLMKDCREARCDLPGGFFRVNYFHGKEMRLADYVDEQRYHAGKMRFHNGRLHGAGILCGLKLSVLEPEGTLLRVGRGAALDACGREIVVGFDQCVDVAAWFRQQAYKFRDQDNNPCKPDETNRVRLCVVMRYAECGGAPEPVPPDPCGGHDDSDCGCVCGGSGSCGGADPCGQQAEFGRTTEEFELRLMFADEAKALTRHRLFPTQEAIESAIANAGGATGLLAALTPPIREHCRCDDSEWLNLGCFHVTVKADHPDEVTAIEDIDHGCASQVLLSTEVIQHLLAGIFAEVDPDIGGPEITSITFRKLDDQRHQFALHLNCRIDARTLDEEASFGLRQLTRQGWLHPAGEAVKATYSEKIVGEANHDGPVIYIAVASGFLVAGGRYQIFAHEDADPVVDPLLRRLRPRHFSWRFCLGKENGGDLTMHPVGA</sequence>
<comment type="caution">
    <text evidence="1">The sequence shown here is derived from an EMBL/GenBank/DDBJ whole genome shotgun (WGS) entry which is preliminary data.</text>
</comment>
<dbReference type="EMBL" id="JAPTYD010000017">
    <property type="protein sequence ID" value="MCZ0962494.1"/>
    <property type="molecule type" value="Genomic_DNA"/>
</dbReference>
<evidence type="ECO:0000313" key="2">
    <source>
        <dbReference type="Proteomes" id="UP001149822"/>
    </source>
</evidence>
<protein>
    <submittedName>
        <fullName evidence="1">Uncharacterized protein</fullName>
    </submittedName>
</protein>
<organism evidence="1 2">
    <name type="scientific">Paracoccus benzoatiresistens</name>
    <dbReference type="NCBI Taxonomy" id="2997341"/>
    <lineage>
        <taxon>Bacteria</taxon>
        <taxon>Pseudomonadati</taxon>
        <taxon>Pseudomonadota</taxon>
        <taxon>Alphaproteobacteria</taxon>
        <taxon>Rhodobacterales</taxon>
        <taxon>Paracoccaceae</taxon>
        <taxon>Paracoccus</taxon>
    </lineage>
</organism>
<dbReference type="RefSeq" id="WP_268942519.1">
    <property type="nucleotide sequence ID" value="NZ_JAPTYD010000017.1"/>
</dbReference>
<name>A0ABT4J5V5_9RHOB</name>
<gene>
    <name evidence="1" type="ORF">OU682_12780</name>
</gene>
<keyword evidence="2" id="KW-1185">Reference proteome</keyword>
<accession>A0ABT4J5V5</accession>
<dbReference type="Proteomes" id="UP001149822">
    <property type="component" value="Unassembled WGS sequence"/>
</dbReference>
<evidence type="ECO:0000313" key="1">
    <source>
        <dbReference type="EMBL" id="MCZ0962494.1"/>
    </source>
</evidence>